<gene>
    <name evidence="2" type="ORF">Tci_384736</name>
</gene>
<accession>A0A699HF45</accession>
<evidence type="ECO:0000256" key="1">
    <source>
        <dbReference type="SAM" id="MobiDB-lite"/>
    </source>
</evidence>
<reference evidence="2" key="1">
    <citation type="journal article" date="2019" name="Sci. Rep.">
        <title>Draft genome of Tanacetum cinerariifolium, the natural source of mosquito coil.</title>
        <authorList>
            <person name="Yamashiro T."/>
            <person name="Shiraishi A."/>
            <person name="Satake H."/>
            <person name="Nakayama K."/>
        </authorList>
    </citation>
    <scope>NUCLEOTIDE SEQUENCE</scope>
</reference>
<comment type="caution">
    <text evidence="2">The sequence shown here is derived from an EMBL/GenBank/DDBJ whole genome shotgun (WGS) entry which is preliminary data.</text>
</comment>
<name>A0A699HF45_TANCI</name>
<feature type="region of interest" description="Disordered" evidence="1">
    <location>
        <begin position="104"/>
        <end position="157"/>
    </location>
</feature>
<organism evidence="2">
    <name type="scientific">Tanacetum cinerariifolium</name>
    <name type="common">Dalmatian daisy</name>
    <name type="synonym">Chrysanthemum cinerariifolium</name>
    <dbReference type="NCBI Taxonomy" id="118510"/>
    <lineage>
        <taxon>Eukaryota</taxon>
        <taxon>Viridiplantae</taxon>
        <taxon>Streptophyta</taxon>
        <taxon>Embryophyta</taxon>
        <taxon>Tracheophyta</taxon>
        <taxon>Spermatophyta</taxon>
        <taxon>Magnoliopsida</taxon>
        <taxon>eudicotyledons</taxon>
        <taxon>Gunneridae</taxon>
        <taxon>Pentapetalae</taxon>
        <taxon>asterids</taxon>
        <taxon>campanulids</taxon>
        <taxon>Asterales</taxon>
        <taxon>Asteraceae</taxon>
        <taxon>Asteroideae</taxon>
        <taxon>Anthemideae</taxon>
        <taxon>Anthemidinae</taxon>
        <taxon>Tanacetum</taxon>
    </lineage>
</organism>
<proteinExistence type="predicted"/>
<dbReference type="EMBL" id="BKCJ010153896">
    <property type="protein sequence ID" value="GEY12762.1"/>
    <property type="molecule type" value="Genomic_DNA"/>
</dbReference>
<protein>
    <submittedName>
        <fullName evidence="2">Uncharacterized protein</fullName>
    </submittedName>
</protein>
<evidence type="ECO:0000313" key="2">
    <source>
        <dbReference type="EMBL" id="GEY12762.1"/>
    </source>
</evidence>
<feature type="compositionally biased region" description="Acidic residues" evidence="1">
    <location>
        <begin position="122"/>
        <end position="131"/>
    </location>
</feature>
<feature type="compositionally biased region" description="Basic and acidic residues" evidence="1">
    <location>
        <begin position="108"/>
        <end position="117"/>
    </location>
</feature>
<sequence>MLSNPSQPSVFIHVDTRMHKEDQQATGGPTSLEVISEAIANPQLRIGNDASTVSIAEANIEKSAPSDFVYLNNREKGPARQVMEEEASSTIKLEDLAKLVSNVQPSFKDMDSPKDDSIIVVDDNDEDEEADEVHATPNIEIEDTSVHKSSSLRSSQI</sequence>
<feature type="compositionally biased region" description="Polar residues" evidence="1">
    <location>
        <begin position="147"/>
        <end position="157"/>
    </location>
</feature>
<dbReference type="AlphaFoldDB" id="A0A699HF45"/>